<feature type="region of interest" description="Disordered" evidence="6">
    <location>
        <begin position="292"/>
        <end position="312"/>
    </location>
</feature>
<dbReference type="Pfam" id="PF20684">
    <property type="entry name" value="Fung_rhodopsin"/>
    <property type="match status" value="1"/>
</dbReference>
<feature type="transmembrane region" description="Helical" evidence="7">
    <location>
        <begin position="202"/>
        <end position="221"/>
    </location>
</feature>
<name>A0AAD8PWS9_9PEZI</name>
<feature type="transmembrane region" description="Helical" evidence="7">
    <location>
        <begin position="6"/>
        <end position="31"/>
    </location>
</feature>
<feature type="region of interest" description="Disordered" evidence="6">
    <location>
        <begin position="530"/>
        <end position="622"/>
    </location>
</feature>
<dbReference type="AlphaFoldDB" id="A0AAD8PWS9"/>
<evidence type="ECO:0000256" key="5">
    <source>
        <dbReference type="ARBA" id="ARBA00038359"/>
    </source>
</evidence>
<comment type="subcellular location">
    <subcellularLocation>
        <location evidence="1">Membrane</location>
        <topology evidence="1">Multi-pass membrane protein</topology>
    </subcellularLocation>
</comment>
<dbReference type="PANTHER" id="PTHR33048:SF96">
    <property type="entry name" value="INTEGRAL MEMBRANE PROTEIN"/>
    <property type="match status" value="1"/>
</dbReference>
<feature type="compositionally biased region" description="Basic and acidic residues" evidence="6">
    <location>
        <begin position="567"/>
        <end position="576"/>
    </location>
</feature>
<gene>
    <name evidence="9" type="ORF">LY79DRAFT_240866</name>
</gene>
<keyword evidence="10" id="KW-1185">Reference proteome</keyword>
<evidence type="ECO:0000313" key="10">
    <source>
        <dbReference type="Proteomes" id="UP001230504"/>
    </source>
</evidence>
<dbReference type="InterPro" id="IPR052337">
    <property type="entry name" value="SAT4-like"/>
</dbReference>
<evidence type="ECO:0000259" key="8">
    <source>
        <dbReference type="Pfam" id="PF20684"/>
    </source>
</evidence>
<feature type="domain" description="Rhodopsin" evidence="8">
    <location>
        <begin position="25"/>
        <end position="266"/>
    </location>
</feature>
<evidence type="ECO:0000256" key="6">
    <source>
        <dbReference type="SAM" id="MobiDB-lite"/>
    </source>
</evidence>
<dbReference type="Proteomes" id="UP001230504">
    <property type="component" value="Unassembled WGS sequence"/>
</dbReference>
<reference evidence="9" key="1">
    <citation type="submission" date="2021-06" db="EMBL/GenBank/DDBJ databases">
        <title>Comparative genomics, transcriptomics and evolutionary studies reveal genomic signatures of adaptation to plant cell wall in hemibiotrophic fungi.</title>
        <authorList>
            <consortium name="DOE Joint Genome Institute"/>
            <person name="Baroncelli R."/>
            <person name="Diaz J.F."/>
            <person name="Benocci T."/>
            <person name="Peng M."/>
            <person name="Battaglia E."/>
            <person name="Haridas S."/>
            <person name="Andreopoulos W."/>
            <person name="Labutti K."/>
            <person name="Pangilinan J."/>
            <person name="Floch G.L."/>
            <person name="Makela M.R."/>
            <person name="Henrissat B."/>
            <person name="Grigoriev I.V."/>
            <person name="Crouch J.A."/>
            <person name="De Vries R.P."/>
            <person name="Sukno S.A."/>
            <person name="Thon M.R."/>
        </authorList>
    </citation>
    <scope>NUCLEOTIDE SEQUENCE</scope>
    <source>
        <strain evidence="9">CBS 125086</strain>
    </source>
</reference>
<dbReference type="PANTHER" id="PTHR33048">
    <property type="entry name" value="PTH11-LIKE INTEGRAL MEMBRANE PROTEIN (AFU_ORTHOLOGUE AFUA_5G11245)"/>
    <property type="match status" value="1"/>
</dbReference>
<dbReference type="InterPro" id="IPR049326">
    <property type="entry name" value="Rhodopsin_dom_fungi"/>
</dbReference>
<feature type="compositionally biased region" description="Low complexity" evidence="6">
    <location>
        <begin position="548"/>
        <end position="566"/>
    </location>
</feature>
<dbReference type="EMBL" id="JAHLJV010000038">
    <property type="protein sequence ID" value="KAK1586145.1"/>
    <property type="molecule type" value="Genomic_DNA"/>
</dbReference>
<dbReference type="RefSeq" id="XP_060413103.1">
    <property type="nucleotide sequence ID" value="XM_060551744.1"/>
</dbReference>
<keyword evidence="3 7" id="KW-1133">Transmembrane helix</keyword>
<keyword evidence="2 7" id="KW-0812">Transmembrane</keyword>
<accession>A0AAD8PWS9</accession>
<evidence type="ECO:0000256" key="2">
    <source>
        <dbReference type="ARBA" id="ARBA00022692"/>
    </source>
</evidence>
<feature type="transmembrane region" description="Helical" evidence="7">
    <location>
        <begin position="120"/>
        <end position="140"/>
    </location>
</feature>
<feature type="compositionally biased region" description="Polar residues" evidence="6">
    <location>
        <begin position="530"/>
        <end position="541"/>
    </location>
</feature>
<comment type="similarity">
    <text evidence="5">Belongs to the SAT4 family.</text>
</comment>
<evidence type="ECO:0000256" key="1">
    <source>
        <dbReference type="ARBA" id="ARBA00004141"/>
    </source>
</evidence>
<feature type="transmembrane region" description="Helical" evidence="7">
    <location>
        <begin position="160"/>
        <end position="190"/>
    </location>
</feature>
<organism evidence="9 10">
    <name type="scientific">Colletotrichum navitas</name>
    <dbReference type="NCBI Taxonomy" id="681940"/>
    <lineage>
        <taxon>Eukaryota</taxon>
        <taxon>Fungi</taxon>
        <taxon>Dikarya</taxon>
        <taxon>Ascomycota</taxon>
        <taxon>Pezizomycotina</taxon>
        <taxon>Sordariomycetes</taxon>
        <taxon>Hypocreomycetidae</taxon>
        <taxon>Glomerellales</taxon>
        <taxon>Glomerellaceae</taxon>
        <taxon>Colletotrichum</taxon>
        <taxon>Colletotrichum graminicola species complex</taxon>
    </lineage>
</organism>
<comment type="caution">
    <text evidence="9">The sequence shown here is derived from an EMBL/GenBank/DDBJ whole genome shotgun (WGS) entry which is preliminary data.</text>
</comment>
<evidence type="ECO:0000313" key="9">
    <source>
        <dbReference type="EMBL" id="KAK1586145.1"/>
    </source>
</evidence>
<proteinExistence type="inferred from homology"/>
<keyword evidence="4 7" id="KW-0472">Membrane</keyword>
<feature type="transmembrane region" description="Helical" evidence="7">
    <location>
        <begin position="43"/>
        <end position="62"/>
    </location>
</feature>
<dbReference type="GeneID" id="85435984"/>
<evidence type="ECO:0000256" key="7">
    <source>
        <dbReference type="SAM" id="Phobius"/>
    </source>
</evidence>
<feature type="region of interest" description="Disordered" evidence="6">
    <location>
        <begin position="338"/>
        <end position="403"/>
    </location>
</feature>
<feature type="transmembrane region" description="Helical" evidence="7">
    <location>
        <begin position="82"/>
        <end position="108"/>
    </location>
</feature>
<protein>
    <recommendedName>
        <fullName evidence="8">Rhodopsin domain-containing protein</fullName>
    </recommendedName>
</protein>
<evidence type="ECO:0000256" key="4">
    <source>
        <dbReference type="ARBA" id="ARBA00023136"/>
    </source>
</evidence>
<evidence type="ECO:0000256" key="3">
    <source>
        <dbReference type="ARBA" id="ARBA00022989"/>
    </source>
</evidence>
<sequence length="640" mass="71000">MEDRSGLVLGVAVLFFALSWIAVGLRIYCCGWIIRSFRVDDKLMVGLMFVYTAYLITLFQGVRYGTGRHRVDLSQEDNRNALMFWYICELLYIISTCLLKISVGYFLLRVSIRRVHIWIIRLLMLGTILFGTAFFFLVMFQCTPIPTFWEQSPRVPDKCLSNSVVFITTYTASIINCLADWAFAILPLFILWSLSLPKWTRILAVAILCFAAIGPVATIIQSVYIPTLLDGDDFLWSTTDLALWSTVEPGIGITAASIATLRPLWQLLGNRPVSGPQTPRSVAWREHFQAKPGYVRSDGSDPRQDPLEPMPNYVSHDEYEAETGFMFQSELPPVHISQNRFSLSTTSHRSRRSRSSRYFETAPPAEDESSEGHRRSAENVPNDDVESLVTSREDGDGAQWLCPPRSHDRYEDYDFETEDGFNLTLMATTQGAPTINWSSPRVSTISMGFAPSRRNSAQSAAPSWGLSKCNGTSRISRMSGSVANHRSSFGTSKVSWRSNTLHKNGSIRASSIGASKLRASRLSSVINANQATDGRANTDSYAGTLAISRDPSPNPSRRGSSVSGSESKSDRQDSRGRTPPRASGHYALGSQFLAPPAVDFQMPSPPPSVWRGSVTAGDATDSAQWLSSKMVDHLEHPDPM</sequence>
<dbReference type="GO" id="GO:0016020">
    <property type="term" value="C:membrane"/>
    <property type="evidence" value="ECO:0007669"/>
    <property type="project" value="UniProtKB-SubCell"/>
</dbReference>